<proteinExistence type="predicted"/>
<dbReference type="Pfam" id="PF00543">
    <property type="entry name" value="P-II"/>
    <property type="match status" value="1"/>
</dbReference>
<dbReference type="InterPro" id="IPR011322">
    <property type="entry name" value="N-reg_PII-like_a/b"/>
</dbReference>
<accession>A0A212K110</accession>
<dbReference type="AlphaFoldDB" id="A0A212K110"/>
<protein>
    <submittedName>
        <fullName evidence="1">Regulatory protein, P-II family</fullName>
    </submittedName>
</protein>
<dbReference type="InterPro" id="IPR002187">
    <property type="entry name" value="N-reg_PII"/>
</dbReference>
<gene>
    <name evidence="1" type="ORF">KL86DPRO_20486</name>
</gene>
<dbReference type="SMART" id="SM00938">
    <property type="entry name" value="P-II"/>
    <property type="match status" value="1"/>
</dbReference>
<reference evidence="1" key="1">
    <citation type="submission" date="2016-04" db="EMBL/GenBank/DDBJ databases">
        <authorList>
            <person name="Evans L.H."/>
            <person name="Alamgir A."/>
            <person name="Owens N."/>
            <person name="Weber N.D."/>
            <person name="Virtaneva K."/>
            <person name="Barbian K."/>
            <person name="Babar A."/>
            <person name="Rosenke K."/>
        </authorList>
    </citation>
    <scope>NUCLEOTIDE SEQUENCE</scope>
    <source>
        <strain evidence="1">86</strain>
    </source>
</reference>
<dbReference type="Gene3D" id="3.30.70.120">
    <property type="match status" value="1"/>
</dbReference>
<dbReference type="PROSITE" id="PS51343">
    <property type="entry name" value="PII_GLNB_DOM"/>
    <property type="match status" value="1"/>
</dbReference>
<name>A0A212K110_9DELT</name>
<dbReference type="GO" id="GO:0006808">
    <property type="term" value="P:regulation of nitrogen utilization"/>
    <property type="evidence" value="ECO:0007669"/>
    <property type="project" value="InterPro"/>
</dbReference>
<dbReference type="SUPFAM" id="SSF54913">
    <property type="entry name" value="GlnB-like"/>
    <property type="match status" value="2"/>
</dbReference>
<organism evidence="1">
    <name type="scientific">uncultured delta proteobacterium</name>
    <dbReference type="NCBI Taxonomy" id="34034"/>
    <lineage>
        <taxon>Bacteria</taxon>
        <taxon>Deltaproteobacteria</taxon>
        <taxon>environmental samples</taxon>
    </lineage>
</organism>
<dbReference type="InterPro" id="IPR015867">
    <property type="entry name" value="N-reg_PII/ATP_PRibTrfase_C"/>
</dbReference>
<evidence type="ECO:0000313" key="1">
    <source>
        <dbReference type="EMBL" id="SBW05430.1"/>
    </source>
</evidence>
<dbReference type="EMBL" id="FLUQ01000002">
    <property type="protein sequence ID" value="SBW05430.1"/>
    <property type="molecule type" value="Genomic_DNA"/>
</dbReference>
<sequence length="225" mass="24016">MSLAFMPGKLLISMVGRHKGEKFVSIAKAAGARGGTILFGRAVVDNKILQALFLADVQQDIVFTLMRDEADAVISAVCATCREQPKKLGGIAFVLDVSGMLVRQNQNAPKTTEPAKGARSEKMESGYTLLTVIVNNGYADDVMAQARKAGARGGTILTGRGTASEEDVQFFGITLVPEKEVLMIVTEKELVTPILDAIRTVPTLAEPGGGIVYSMNVEEFILLGQ</sequence>
<dbReference type="GO" id="GO:0030234">
    <property type="term" value="F:enzyme regulator activity"/>
    <property type="evidence" value="ECO:0007669"/>
    <property type="project" value="InterPro"/>
</dbReference>